<dbReference type="PANTHER" id="PTHR11067">
    <property type="entry name" value="INOSINE TRIPHOSPHATE PYROPHOSPHATASE/HAM1 PROTEIN"/>
    <property type="match status" value="1"/>
</dbReference>
<evidence type="ECO:0000256" key="7">
    <source>
        <dbReference type="ARBA" id="ARBA00023080"/>
    </source>
</evidence>
<evidence type="ECO:0000256" key="2">
    <source>
        <dbReference type="ARBA" id="ARBA00011738"/>
    </source>
</evidence>
<feature type="binding site" evidence="10">
    <location>
        <position position="70"/>
    </location>
    <ligand>
        <name>substrate</name>
    </ligand>
</feature>
<reference evidence="12 13" key="1">
    <citation type="submission" date="2016-10" db="EMBL/GenBank/DDBJ databases">
        <authorList>
            <person name="de Groot N.N."/>
        </authorList>
    </citation>
    <scope>NUCLEOTIDE SEQUENCE [LARGE SCALE GENOMIC DNA]</scope>
    <source>
        <strain evidence="12 13">CGMCC 1.5070</strain>
    </source>
</reference>
<dbReference type="GO" id="GO:0017111">
    <property type="term" value="F:ribonucleoside triphosphate phosphatase activity"/>
    <property type="evidence" value="ECO:0007669"/>
    <property type="project" value="InterPro"/>
</dbReference>
<sequence length="204" mass="22459">MTLIVATQNEGKVREFKRIFAPLGIIVLSSSDIELNVDVQENGSTFAENAKIKAKTIMQLCALPTIADDSGLCVDALDGAPGMFSARYAGEGATDDQRIDKLLSELRDVPDEKRTAYFVSSICCCFPNGDEITAEGICAGKIGTEKRGENGFGYDPVFMTEYGSFSEISAEQKDEISHRGKALREFYEKLKEYKENRGNEIVNE</sequence>
<protein>
    <recommendedName>
        <fullName evidence="10">dITP/XTP pyrophosphatase</fullName>
        <ecNumber evidence="10">3.6.1.66</ecNumber>
    </recommendedName>
    <alternativeName>
        <fullName evidence="10">Non-canonical purine NTP pyrophosphatase</fullName>
    </alternativeName>
    <alternativeName>
        <fullName evidence="10">Non-standard purine NTP pyrophosphatase</fullName>
    </alternativeName>
    <alternativeName>
        <fullName evidence="10">Nucleoside-triphosphate diphosphatase</fullName>
    </alternativeName>
    <alternativeName>
        <fullName evidence="10">Nucleoside-triphosphate pyrophosphatase</fullName>
        <shortName evidence="10">NTPase</shortName>
    </alternativeName>
</protein>
<organism evidence="12 13">
    <name type="scientific">Hydrogenoanaerobacterium saccharovorans</name>
    <dbReference type="NCBI Taxonomy" id="474960"/>
    <lineage>
        <taxon>Bacteria</taxon>
        <taxon>Bacillati</taxon>
        <taxon>Bacillota</taxon>
        <taxon>Clostridia</taxon>
        <taxon>Eubacteriales</taxon>
        <taxon>Oscillospiraceae</taxon>
        <taxon>Hydrogenoanaerobacterium</taxon>
    </lineage>
</organism>
<comment type="cofactor">
    <cofactor evidence="10">
        <name>Mg(2+)</name>
        <dbReference type="ChEBI" id="CHEBI:18420"/>
    </cofactor>
    <text evidence="10">Binds 1 Mg(2+) ion per subunit.</text>
</comment>
<comment type="catalytic activity">
    <reaction evidence="8 10">
        <text>dITP + H2O = dIMP + diphosphate + H(+)</text>
        <dbReference type="Rhea" id="RHEA:28342"/>
        <dbReference type="ChEBI" id="CHEBI:15377"/>
        <dbReference type="ChEBI" id="CHEBI:15378"/>
        <dbReference type="ChEBI" id="CHEBI:33019"/>
        <dbReference type="ChEBI" id="CHEBI:61194"/>
        <dbReference type="ChEBI" id="CHEBI:61382"/>
        <dbReference type="EC" id="3.6.1.66"/>
    </reaction>
</comment>
<comment type="function">
    <text evidence="10">Pyrophosphatase that catalyzes the hydrolysis of nucleoside triphosphates to their monophosphate derivatives, with a high preference for the non-canonical purine nucleotides XTP (xanthosine triphosphate), dITP (deoxyinosine triphosphate) and ITP. Seems to function as a house-cleaning enzyme that removes non-canonical purine nucleotides from the nucleotide pool, thus preventing their incorporation into DNA/RNA and avoiding chromosomal lesions.</text>
</comment>
<evidence type="ECO:0000256" key="10">
    <source>
        <dbReference type="HAMAP-Rule" id="MF_01405"/>
    </source>
</evidence>
<evidence type="ECO:0000313" key="13">
    <source>
        <dbReference type="Proteomes" id="UP000199158"/>
    </source>
</evidence>
<accession>A0A1H7ZQZ0</accession>
<name>A0A1H7ZQZ0_9FIRM</name>
<keyword evidence="13" id="KW-1185">Reference proteome</keyword>
<feature type="binding site" evidence="10">
    <location>
        <begin position="7"/>
        <end position="12"/>
    </location>
    <ligand>
        <name>substrate</name>
    </ligand>
</feature>
<dbReference type="GO" id="GO:0035870">
    <property type="term" value="F:dITP diphosphatase activity"/>
    <property type="evidence" value="ECO:0007669"/>
    <property type="project" value="UniProtKB-UniRule"/>
</dbReference>
<proteinExistence type="inferred from homology"/>
<dbReference type="AlphaFoldDB" id="A0A1H7ZQZ0"/>
<keyword evidence="7 10" id="KW-0546">Nucleotide metabolism</keyword>
<dbReference type="EC" id="3.6.1.66" evidence="10"/>
<feature type="binding site" evidence="10">
    <location>
        <position position="69"/>
    </location>
    <ligand>
        <name>Mg(2+)</name>
        <dbReference type="ChEBI" id="CHEBI:18420"/>
    </ligand>
</feature>
<dbReference type="GO" id="GO:0000166">
    <property type="term" value="F:nucleotide binding"/>
    <property type="evidence" value="ECO:0007669"/>
    <property type="project" value="UniProtKB-KW"/>
</dbReference>
<feature type="binding site" evidence="10">
    <location>
        <begin position="152"/>
        <end position="155"/>
    </location>
    <ligand>
        <name>substrate</name>
    </ligand>
</feature>
<dbReference type="SUPFAM" id="SSF52972">
    <property type="entry name" value="ITPase-like"/>
    <property type="match status" value="1"/>
</dbReference>
<feature type="binding site" evidence="10">
    <location>
        <position position="173"/>
    </location>
    <ligand>
        <name>substrate</name>
    </ligand>
</feature>
<dbReference type="NCBIfam" id="TIGR00042">
    <property type="entry name" value="RdgB/HAM1 family non-canonical purine NTP pyrophosphatase"/>
    <property type="match status" value="1"/>
</dbReference>
<comment type="catalytic activity">
    <reaction evidence="9 10">
        <text>XTP + H2O = XMP + diphosphate + H(+)</text>
        <dbReference type="Rhea" id="RHEA:28610"/>
        <dbReference type="ChEBI" id="CHEBI:15377"/>
        <dbReference type="ChEBI" id="CHEBI:15378"/>
        <dbReference type="ChEBI" id="CHEBI:33019"/>
        <dbReference type="ChEBI" id="CHEBI:57464"/>
        <dbReference type="ChEBI" id="CHEBI:61314"/>
        <dbReference type="EC" id="3.6.1.66"/>
    </reaction>
</comment>
<dbReference type="PANTHER" id="PTHR11067:SF9">
    <property type="entry name" value="INOSINE TRIPHOSPHATE PYROPHOSPHATASE"/>
    <property type="match status" value="1"/>
</dbReference>
<dbReference type="GO" id="GO:0046872">
    <property type="term" value="F:metal ion binding"/>
    <property type="evidence" value="ECO:0007669"/>
    <property type="project" value="UniProtKB-KW"/>
</dbReference>
<keyword evidence="6 10" id="KW-0460">Magnesium</keyword>
<evidence type="ECO:0000256" key="11">
    <source>
        <dbReference type="RuleBase" id="RU003781"/>
    </source>
</evidence>
<dbReference type="Proteomes" id="UP000199158">
    <property type="component" value="Unassembled WGS sequence"/>
</dbReference>
<dbReference type="Gene3D" id="3.90.950.10">
    <property type="match status" value="1"/>
</dbReference>
<dbReference type="InterPro" id="IPR002637">
    <property type="entry name" value="RdgB/HAM1"/>
</dbReference>
<keyword evidence="5 10" id="KW-0378">Hydrolase</keyword>
<dbReference type="GO" id="GO:0009146">
    <property type="term" value="P:purine nucleoside triphosphate catabolic process"/>
    <property type="evidence" value="ECO:0007669"/>
    <property type="project" value="UniProtKB-UniRule"/>
</dbReference>
<dbReference type="NCBIfam" id="NF011397">
    <property type="entry name" value="PRK14822.1"/>
    <property type="match status" value="1"/>
</dbReference>
<comment type="similarity">
    <text evidence="1 10 11">Belongs to the HAM1 NTPase family.</text>
</comment>
<dbReference type="Pfam" id="PF01725">
    <property type="entry name" value="Ham1p_like"/>
    <property type="match status" value="1"/>
</dbReference>
<comment type="caution">
    <text evidence="10">Lacks conserved residue(s) required for the propagation of feature annotation.</text>
</comment>
<keyword evidence="3 10" id="KW-0479">Metal-binding</keyword>
<dbReference type="GO" id="GO:0005829">
    <property type="term" value="C:cytosol"/>
    <property type="evidence" value="ECO:0007669"/>
    <property type="project" value="TreeGrafter"/>
</dbReference>
<feature type="active site" description="Proton acceptor" evidence="10">
    <location>
        <position position="69"/>
    </location>
</feature>
<dbReference type="FunFam" id="3.90.950.10:FF:000001">
    <property type="entry name" value="dITP/XTP pyrophosphatase"/>
    <property type="match status" value="1"/>
</dbReference>
<comment type="catalytic activity">
    <reaction evidence="10">
        <text>ITP + H2O = IMP + diphosphate + H(+)</text>
        <dbReference type="Rhea" id="RHEA:29399"/>
        <dbReference type="ChEBI" id="CHEBI:15377"/>
        <dbReference type="ChEBI" id="CHEBI:15378"/>
        <dbReference type="ChEBI" id="CHEBI:33019"/>
        <dbReference type="ChEBI" id="CHEBI:58053"/>
        <dbReference type="ChEBI" id="CHEBI:61402"/>
        <dbReference type="EC" id="3.6.1.66"/>
    </reaction>
</comment>
<dbReference type="CDD" id="cd00515">
    <property type="entry name" value="HAM1"/>
    <property type="match status" value="1"/>
</dbReference>
<evidence type="ECO:0000256" key="6">
    <source>
        <dbReference type="ARBA" id="ARBA00022842"/>
    </source>
</evidence>
<dbReference type="STRING" id="474960.SAMN05216180_0826"/>
<evidence type="ECO:0000256" key="4">
    <source>
        <dbReference type="ARBA" id="ARBA00022741"/>
    </source>
</evidence>
<dbReference type="RefSeq" id="WP_092751910.1">
    <property type="nucleotide sequence ID" value="NZ_FOCG01000001.1"/>
</dbReference>
<feature type="binding site" evidence="10">
    <location>
        <begin position="178"/>
        <end position="179"/>
    </location>
    <ligand>
        <name>substrate</name>
    </ligand>
</feature>
<dbReference type="OrthoDB" id="9807456at2"/>
<comment type="subunit">
    <text evidence="2 10">Homodimer.</text>
</comment>
<evidence type="ECO:0000256" key="5">
    <source>
        <dbReference type="ARBA" id="ARBA00022801"/>
    </source>
</evidence>
<evidence type="ECO:0000256" key="8">
    <source>
        <dbReference type="ARBA" id="ARBA00051875"/>
    </source>
</evidence>
<evidence type="ECO:0000256" key="1">
    <source>
        <dbReference type="ARBA" id="ARBA00008023"/>
    </source>
</evidence>
<dbReference type="GO" id="GO:0009117">
    <property type="term" value="P:nucleotide metabolic process"/>
    <property type="evidence" value="ECO:0007669"/>
    <property type="project" value="UniProtKB-KW"/>
</dbReference>
<evidence type="ECO:0000313" key="12">
    <source>
        <dbReference type="EMBL" id="SEM60696.1"/>
    </source>
</evidence>
<gene>
    <name evidence="12" type="ORF">SAMN05216180_0826</name>
</gene>
<dbReference type="GO" id="GO:0036222">
    <property type="term" value="F:XTP diphosphatase activity"/>
    <property type="evidence" value="ECO:0007669"/>
    <property type="project" value="UniProtKB-UniRule"/>
</dbReference>
<dbReference type="InterPro" id="IPR029001">
    <property type="entry name" value="ITPase-like_fam"/>
</dbReference>
<dbReference type="GO" id="GO:0036220">
    <property type="term" value="F:ITP diphosphatase activity"/>
    <property type="evidence" value="ECO:0007669"/>
    <property type="project" value="UniProtKB-UniRule"/>
</dbReference>
<dbReference type="InterPro" id="IPR020922">
    <property type="entry name" value="dITP/XTP_pyrophosphatase"/>
</dbReference>
<evidence type="ECO:0000256" key="3">
    <source>
        <dbReference type="ARBA" id="ARBA00022723"/>
    </source>
</evidence>
<dbReference type="HAMAP" id="MF_01405">
    <property type="entry name" value="Non_canon_purine_NTPase"/>
    <property type="match status" value="1"/>
</dbReference>
<evidence type="ECO:0000256" key="9">
    <source>
        <dbReference type="ARBA" id="ARBA00052017"/>
    </source>
</evidence>
<keyword evidence="4 10" id="KW-0547">Nucleotide-binding</keyword>
<dbReference type="EMBL" id="FOCG01000001">
    <property type="protein sequence ID" value="SEM60696.1"/>
    <property type="molecule type" value="Genomic_DNA"/>
</dbReference>